<reference evidence="3" key="1">
    <citation type="journal article" date="2019" name="Int. J. Syst. Evol. Microbiol.">
        <title>The Global Catalogue of Microorganisms (GCM) 10K type strain sequencing project: providing services to taxonomists for standard genome sequencing and annotation.</title>
        <authorList>
            <consortium name="The Broad Institute Genomics Platform"/>
            <consortium name="The Broad Institute Genome Sequencing Center for Infectious Disease"/>
            <person name="Wu L."/>
            <person name="Ma J."/>
        </authorList>
    </citation>
    <scope>NUCLEOTIDE SEQUENCE [LARGE SCALE GENOMIC DNA]</scope>
    <source>
        <strain evidence="3">JCM 16902</strain>
    </source>
</reference>
<evidence type="ECO:0000313" key="2">
    <source>
        <dbReference type="EMBL" id="GAA3621538.1"/>
    </source>
</evidence>
<protein>
    <recommendedName>
        <fullName evidence="4">Integral membrane protein</fullName>
    </recommendedName>
</protein>
<evidence type="ECO:0000256" key="1">
    <source>
        <dbReference type="SAM" id="Phobius"/>
    </source>
</evidence>
<sequence>MAPPPRSLKKVAIALASTLFALLGRALAIMLAVGGEIEASLPVAFTALFFSLTAGLVVSRMRHPGTETGRPAIGRTPRGEERRAFSYSRRRYAWNLSFVALIAAGLAGYTVAGFWTGGAGGLVRAVVCGVLALGCAWIVVSAARKDPGGVVVTVSGIYHHTPALEQYVPWEAVREVVPEVLPDTWIGCRSR</sequence>
<keyword evidence="1" id="KW-0472">Membrane</keyword>
<keyword evidence="3" id="KW-1185">Reference proteome</keyword>
<comment type="caution">
    <text evidence="2">The sequence shown here is derived from an EMBL/GenBank/DDBJ whole genome shotgun (WGS) entry which is preliminary data.</text>
</comment>
<organism evidence="2 3">
    <name type="scientific">Kineosporia mesophila</name>
    <dbReference type="NCBI Taxonomy" id="566012"/>
    <lineage>
        <taxon>Bacteria</taxon>
        <taxon>Bacillati</taxon>
        <taxon>Actinomycetota</taxon>
        <taxon>Actinomycetes</taxon>
        <taxon>Kineosporiales</taxon>
        <taxon>Kineosporiaceae</taxon>
        <taxon>Kineosporia</taxon>
    </lineage>
</organism>
<feature type="transmembrane region" description="Helical" evidence="1">
    <location>
        <begin position="121"/>
        <end position="140"/>
    </location>
</feature>
<dbReference type="Proteomes" id="UP001501074">
    <property type="component" value="Unassembled WGS sequence"/>
</dbReference>
<evidence type="ECO:0008006" key="4">
    <source>
        <dbReference type="Google" id="ProtNLM"/>
    </source>
</evidence>
<dbReference type="EMBL" id="BAAAZO010000008">
    <property type="protein sequence ID" value="GAA3621538.1"/>
    <property type="molecule type" value="Genomic_DNA"/>
</dbReference>
<keyword evidence="1" id="KW-1133">Transmembrane helix</keyword>
<keyword evidence="1" id="KW-0812">Transmembrane</keyword>
<name>A0ABP6ZX05_9ACTN</name>
<gene>
    <name evidence="2" type="ORF">GCM10022223_43030</name>
</gene>
<evidence type="ECO:0000313" key="3">
    <source>
        <dbReference type="Proteomes" id="UP001501074"/>
    </source>
</evidence>
<feature type="transmembrane region" description="Helical" evidence="1">
    <location>
        <begin position="39"/>
        <end position="58"/>
    </location>
</feature>
<feature type="transmembrane region" description="Helical" evidence="1">
    <location>
        <begin position="92"/>
        <end position="115"/>
    </location>
</feature>
<proteinExistence type="predicted"/>
<accession>A0ABP6ZX05</accession>